<keyword evidence="5 10" id="KW-0808">Transferase</keyword>
<dbReference type="Proteomes" id="UP000534294">
    <property type="component" value="Unassembled WGS sequence"/>
</dbReference>
<dbReference type="SUPFAM" id="SSF51717">
    <property type="entry name" value="Dihydropteroate synthetase-like"/>
    <property type="match status" value="1"/>
</dbReference>
<evidence type="ECO:0000256" key="1">
    <source>
        <dbReference type="ARBA" id="ARBA00000012"/>
    </source>
</evidence>
<dbReference type="PROSITE" id="PS50972">
    <property type="entry name" value="PTERIN_BINDING"/>
    <property type="match status" value="1"/>
</dbReference>
<evidence type="ECO:0000259" key="9">
    <source>
        <dbReference type="PROSITE" id="PS50972"/>
    </source>
</evidence>
<evidence type="ECO:0000256" key="7">
    <source>
        <dbReference type="ARBA" id="ARBA00022842"/>
    </source>
</evidence>
<dbReference type="Gene3D" id="3.20.20.20">
    <property type="entry name" value="Dihydropteroate synthase-like"/>
    <property type="match status" value="1"/>
</dbReference>
<keyword evidence="7" id="KW-0460">Magnesium</keyword>
<evidence type="ECO:0000256" key="5">
    <source>
        <dbReference type="ARBA" id="ARBA00022679"/>
    </source>
</evidence>
<dbReference type="GO" id="GO:0046654">
    <property type="term" value="P:tetrahydrofolate biosynthetic process"/>
    <property type="evidence" value="ECO:0007669"/>
    <property type="project" value="TreeGrafter"/>
</dbReference>
<evidence type="ECO:0000313" key="11">
    <source>
        <dbReference type="Proteomes" id="UP000534294"/>
    </source>
</evidence>
<dbReference type="InterPro" id="IPR000489">
    <property type="entry name" value="Pterin-binding_dom"/>
</dbReference>
<keyword evidence="8" id="KW-0289">Folate biosynthesis</keyword>
<name>A0A7W7YKH8_9BACT</name>
<evidence type="ECO:0000256" key="2">
    <source>
        <dbReference type="ARBA" id="ARBA00001946"/>
    </source>
</evidence>
<keyword evidence="6" id="KW-0479">Metal-binding</keyword>
<accession>A0A7W7YKH8</accession>
<dbReference type="GO" id="GO:0046872">
    <property type="term" value="F:metal ion binding"/>
    <property type="evidence" value="ECO:0007669"/>
    <property type="project" value="UniProtKB-KW"/>
</dbReference>
<evidence type="ECO:0000256" key="3">
    <source>
        <dbReference type="ARBA" id="ARBA00004763"/>
    </source>
</evidence>
<feature type="domain" description="Pterin-binding" evidence="9">
    <location>
        <begin position="16"/>
        <end position="282"/>
    </location>
</feature>
<dbReference type="InterPro" id="IPR011005">
    <property type="entry name" value="Dihydropteroate_synth-like_sf"/>
</dbReference>
<reference evidence="10 11" key="1">
    <citation type="submission" date="2020-08" db="EMBL/GenBank/DDBJ databases">
        <title>Genomic Encyclopedia of Type Strains, Phase IV (KMG-IV): sequencing the most valuable type-strain genomes for metagenomic binning, comparative biology and taxonomic classification.</title>
        <authorList>
            <person name="Goeker M."/>
        </authorList>
    </citation>
    <scope>NUCLEOTIDE SEQUENCE [LARGE SCALE GENOMIC DNA]</scope>
    <source>
        <strain evidence="10 11">DSM 12251</strain>
    </source>
</reference>
<dbReference type="RefSeq" id="WP_246430998.1">
    <property type="nucleotide sequence ID" value="NZ_JACHIF010000003.1"/>
</dbReference>
<sequence>MIWKARHHTLHFPRRPLVMGIVNINDDSFCGDGTLDPEKALAQAEAMLRQGADIIDIGAESARTNRGPISVEEEIQRLLPFMAAWPDLLAKVEDAPWDAEQLWPPLLSINTWRSAVIEAVLPHGGDLINDISALPDGTNARLCAEYGASLLIMHSIGQPKVPHTHVGYANILETMAQFFDEKLALAEVAGLSPEHIILDPGIDFAKQREDNLTLYRHADQLQRWGRPVLLPVSRKTVIGQVLDLPNAVDRDAGTVACIAAGMRQGSQIFRVHNVQAAAQAVKVLWGLRSQPAAQ</sequence>
<dbReference type="EC" id="2.5.1.15" evidence="4"/>
<dbReference type="GO" id="GO:0004156">
    <property type="term" value="F:dihydropteroate synthase activity"/>
    <property type="evidence" value="ECO:0007669"/>
    <property type="project" value="UniProtKB-EC"/>
</dbReference>
<dbReference type="InterPro" id="IPR045031">
    <property type="entry name" value="DHP_synth-like"/>
</dbReference>
<dbReference type="GO" id="GO:0046656">
    <property type="term" value="P:folic acid biosynthetic process"/>
    <property type="evidence" value="ECO:0007669"/>
    <property type="project" value="UniProtKB-KW"/>
</dbReference>
<dbReference type="Pfam" id="PF00809">
    <property type="entry name" value="Pterin_bind"/>
    <property type="match status" value="1"/>
</dbReference>
<evidence type="ECO:0000256" key="8">
    <source>
        <dbReference type="ARBA" id="ARBA00022909"/>
    </source>
</evidence>
<comment type="cofactor">
    <cofactor evidence="2">
        <name>Mg(2+)</name>
        <dbReference type="ChEBI" id="CHEBI:18420"/>
    </cofactor>
</comment>
<dbReference type="PANTHER" id="PTHR20941:SF1">
    <property type="entry name" value="FOLIC ACID SYNTHESIS PROTEIN FOL1"/>
    <property type="match status" value="1"/>
</dbReference>
<proteinExistence type="predicted"/>
<keyword evidence="11" id="KW-1185">Reference proteome</keyword>
<protein>
    <recommendedName>
        <fullName evidence="4">dihydropteroate synthase</fullName>
        <ecNumber evidence="4">2.5.1.15</ecNumber>
    </recommendedName>
</protein>
<evidence type="ECO:0000256" key="6">
    <source>
        <dbReference type="ARBA" id="ARBA00022723"/>
    </source>
</evidence>
<comment type="pathway">
    <text evidence="3">Cofactor biosynthesis; tetrahydrofolate biosynthesis; 7,8-dihydrofolate from 2-amino-4-hydroxy-6-hydroxymethyl-7,8-dihydropteridine diphosphate and 4-aminobenzoate: step 1/2.</text>
</comment>
<dbReference type="GO" id="GO:0005829">
    <property type="term" value="C:cytosol"/>
    <property type="evidence" value="ECO:0007669"/>
    <property type="project" value="TreeGrafter"/>
</dbReference>
<comment type="caution">
    <text evidence="10">The sequence shown here is derived from an EMBL/GenBank/DDBJ whole genome shotgun (WGS) entry which is preliminary data.</text>
</comment>
<organism evidence="10 11">
    <name type="scientific">Prosthecobacter dejongeii</name>
    <dbReference type="NCBI Taxonomy" id="48465"/>
    <lineage>
        <taxon>Bacteria</taxon>
        <taxon>Pseudomonadati</taxon>
        <taxon>Verrucomicrobiota</taxon>
        <taxon>Verrucomicrobiia</taxon>
        <taxon>Verrucomicrobiales</taxon>
        <taxon>Verrucomicrobiaceae</taxon>
        <taxon>Prosthecobacter</taxon>
    </lineage>
</organism>
<dbReference type="CDD" id="cd00739">
    <property type="entry name" value="DHPS"/>
    <property type="match status" value="1"/>
</dbReference>
<dbReference type="AlphaFoldDB" id="A0A7W7YKH8"/>
<comment type="catalytic activity">
    <reaction evidence="1">
        <text>(7,8-dihydropterin-6-yl)methyl diphosphate + 4-aminobenzoate = 7,8-dihydropteroate + diphosphate</text>
        <dbReference type="Rhea" id="RHEA:19949"/>
        <dbReference type="ChEBI" id="CHEBI:17836"/>
        <dbReference type="ChEBI" id="CHEBI:17839"/>
        <dbReference type="ChEBI" id="CHEBI:33019"/>
        <dbReference type="ChEBI" id="CHEBI:72950"/>
        <dbReference type="EC" id="2.5.1.15"/>
    </reaction>
</comment>
<evidence type="ECO:0000256" key="4">
    <source>
        <dbReference type="ARBA" id="ARBA00012458"/>
    </source>
</evidence>
<dbReference type="InterPro" id="IPR006390">
    <property type="entry name" value="DHP_synth_dom"/>
</dbReference>
<evidence type="ECO:0000313" key="10">
    <source>
        <dbReference type="EMBL" id="MBB5037662.1"/>
    </source>
</evidence>
<dbReference type="PANTHER" id="PTHR20941">
    <property type="entry name" value="FOLATE SYNTHESIS PROTEINS"/>
    <property type="match status" value="1"/>
</dbReference>
<gene>
    <name evidence="10" type="ORF">HNQ64_001911</name>
</gene>
<dbReference type="NCBIfam" id="TIGR01496">
    <property type="entry name" value="DHPS"/>
    <property type="match status" value="1"/>
</dbReference>
<dbReference type="EMBL" id="JACHIF010000003">
    <property type="protein sequence ID" value="MBB5037662.1"/>
    <property type="molecule type" value="Genomic_DNA"/>
</dbReference>